<evidence type="ECO:0000313" key="1">
    <source>
        <dbReference type="EMBL" id="MYL65233.1"/>
    </source>
</evidence>
<evidence type="ECO:0008006" key="3">
    <source>
        <dbReference type="Google" id="ProtNLM"/>
    </source>
</evidence>
<gene>
    <name evidence="1" type="ORF">GLW07_17895</name>
</gene>
<dbReference type="EMBL" id="WMEY01000006">
    <property type="protein sequence ID" value="MYL65233.1"/>
    <property type="molecule type" value="Genomic_DNA"/>
</dbReference>
<dbReference type="RefSeq" id="WP_160920609.1">
    <property type="nucleotide sequence ID" value="NZ_WMEY01000006.1"/>
</dbReference>
<dbReference type="Proteomes" id="UP000447833">
    <property type="component" value="Unassembled WGS sequence"/>
</dbReference>
<accession>A0A845F2Q8</accession>
<comment type="caution">
    <text evidence="1">The sequence shown here is derived from an EMBL/GenBank/DDBJ whole genome shotgun (WGS) entry which is preliminary data.</text>
</comment>
<dbReference type="AlphaFoldDB" id="A0A845F2Q8"/>
<sequence>MNEIVHTINSPYYGTIEQVVTQPLDYVYEWETLFLVKTGEGKLEHINVGVSGHLLSIEVSQGEEITPVTVLGTLRDDLLITTGSD</sequence>
<proteinExistence type="predicted"/>
<evidence type="ECO:0000313" key="2">
    <source>
        <dbReference type="Proteomes" id="UP000447833"/>
    </source>
</evidence>
<organism evidence="1 2">
    <name type="scientific">Guptibacillus hwajinpoensis</name>
    <dbReference type="NCBI Taxonomy" id="208199"/>
    <lineage>
        <taxon>Bacteria</taxon>
        <taxon>Bacillati</taxon>
        <taxon>Bacillota</taxon>
        <taxon>Bacilli</taxon>
        <taxon>Bacillales</taxon>
        <taxon>Guptibacillaceae</taxon>
        <taxon>Guptibacillus</taxon>
    </lineage>
</organism>
<name>A0A845F2Q8_9BACL</name>
<protein>
    <recommendedName>
        <fullName evidence="3">Lipoyl-binding domain-containing protein</fullName>
    </recommendedName>
</protein>
<reference evidence="1 2" key="1">
    <citation type="submission" date="2019-11" db="EMBL/GenBank/DDBJ databases">
        <title>Genome sequences of 17 halophilic strains isolated from different environments.</title>
        <authorList>
            <person name="Furrow R.E."/>
        </authorList>
    </citation>
    <scope>NUCLEOTIDE SEQUENCE [LARGE SCALE GENOMIC DNA]</scope>
    <source>
        <strain evidence="1 2">22506_14_FS</strain>
    </source>
</reference>